<keyword evidence="2" id="KW-0812">Transmembrane</keyword>
<feature type="transmembrane region" description="Helical" evidence="2">
    <location>
        <begin position="79"/>
        <end position="97"/>
    </location>
</feature>
<feature type="region of interest" description="Disordered" evidence="1">
    <location>
        <begin position="1"/>
        <end position="22"/>
    </location>
</feature>
<protein>
    <submittedName>
        <fullName evidence="3">Uncharacterized protein</fullName>
    </submittedName>
</protein>
<keyword evidence="2" id="KW-1133">Transmembrane helix</keyword>
<dbReference type="Proteomes" id="UP000077134">
    <property type="component" value="Unassembled WGS sequence"/>
</dbReference>
<evidence type="ECO:0000256" key="2">
    <source>
        <dbReference type="SAM" id="Phobius"/>
    </source>
</evidence>
<accession>A0A167ESL3</accession>
<evidence type="ECO:0000313" key="4">
    <source>
        <dbReference type="Proteomes" id="UP000077134"/>
    </source>
</evidence>
<dbReference type="KEGG" id="pcx:LPB68_15695"/>
<feature type="transmembrane region" description="Helical" evidence="2">
    <location>
        <begin position="165"/>
        <end position="184"/>
    </location>
</feature>
<sequence length="193" mass="21859">MNLMQQQSSIVEKQNQQPTKRSRRLFSRKHKFTAGLLAALMPGLGHIYLSLFRKGISFIFVLILDISALLYFSSVGIHINVPFLILLALIIPIMYFYSLFDALQAADYIIIRSPKGRVEDSTQQIQRHPFAGEKGHSFGIMLVLGGIVLILFHQKPMWLGEFIELYGEIAVALGLVLLGFGIGIREMVIHYKR</sequence>
<dbReference type="STRING" id="1763538.LPB68_15695"/>
<feature type="compositionally biased region" description="Polar residues" evidence="1">
    <location>
        <begin position="1"/>
        <end position="19"/>
    </location>
</feature>
<comment type="caution">
    <text evidence="3">The sequence shown here is derived from an EMBL/GenBank/DDBJ whole genome shotgun (WGS) entry which is preliminary data.</text>
</comment>
<keyword evidence="4" id="KW-1185">Reference proteome</keyword>
<evidence type="ECO:0000313" key="3">
    <source>
        <dbReference type="EMBL" id="OAB75840.1"/>
    </source>
</evidence>
<dbReference type="OrthoDB" id="82335at2"/>
<name>A0A167ESL3_9BACL</name>
<reference evidence="3 4" key="1">
    <citation type="submission" date="2016-02" db="EMBL/GenBank/DDBJ databases">
        <title>Paenibacillus sp. LPB0068, isolated from Crassostrea gigas.</title>
        <authorList>
            <person name="Shin S.-K."/>
            <person name="Yi H."/>
        </authorList>
    </citation>
    <scope>NUCLEOTIDE SEQUENCE [LARGE SCALE GENOMIC DNA]</scope>
    <source>
        <strain evidence="3 4">LPB0068</strain>
    </source>
</reference>
<dbReference type="RefSeq" id="WP_068656744.1">
    <property type="nucleotide sequence ID" value="NZ_CP017770.1"/>
</dbReference>
<proteinExistence type="predicted"/>
<keyword evidence="2" id="KW-0472">Membrane</keyword>
<dbReference type="EMBL" id="LSFN01000006">
    <property type="protein sequence ID" value="OAB75840.1"/>
    <property type="molecule type" value="Genomic_DNA"/>
</dbReference>
<gene>
    <name evidence="3" type="ORF">PNBC_07325</name>
</gene>
<organism evidence="3 4">
    <name type="scientific">Paenibacillus crassostreae</name>
    <dbReference type="NCBI Taxonomy" id="1763538"/>
    <lineage>
        <taxon>Bacteria</taxon>
        <taxon>Bacillati</taxon>
        <taxon>Bacillota</taxon>
        <taxon>Bacilli</taxon>
        <taxon>Bacillales</taxon>
        <taxon>Paenibacillaceae</taxon>
        <taxon>Paenibacillus</taxon>
    </lineage>
</organism>
<evidence type="ECO:0000256" key="1">
    <source>
        <dbReference type="SAM" id="MobiDB-lite"/>
    </source>
</evidence>
<dbReference type="AlphaFoldDB" id="A0A167ESL3"/>
<feature type="transmembrane region" description="Helical" evidence="2">
    <location>
        <begin position="55"/>
        <end position="72"/>
    </location>
</feature>
<feature type="transmembrane region" description="Helical" evidence="2">
    <location>
        <begin position="135"/>
        <end position="153"/>
    </location>
</feature>
<feature type="transmembrane region" description="Helical" evidence="2">
    <location>
        <begin position="32"/>
        <end position="49"/>
    </location>
</feature>